<dbReference type="CDD" id="cd18722">
    <property type="entry name" value="PIN_NicB-like"/>
    <property type="match status" value="1"/>
</dbReference>
<sequence>MIRQFAILIRMIVGIYIDGFNLYYGARAICGRSTPGWRWLDLRGLAERLILSHSRWSGSTETRVVYCTARISGSGNTSGQQDQDVYLRALRAAGSVDEIAFGNYVSRVSTSPLATADSRGRPVIHRPSWPIMVQDGAGAPQADARFMASVARREEKGSDVNVASHLLIDVLETRVDAVIVVSNDSDLEFPVREARKRVPVGLVNPTAGFPAGRLNGDPAEGVGGHWWHRLSRDELCQSQLPASLGRLSKPDEW</sequence>
<dbReference type="RefSeq" id="WP_259509695.1">
    <property type="nucleotide sequence ID" value="NZ_JANLCM010000002.1"/>
</dbReference>
<protein>
    <submittedName>
        <fullName evidence="1">NYN domain-containing protein</fullName>
    </submittedName>
</protein>
<reference evidence="1" key="1">
    <citation type="submission" date="2022-08" db="EMBL/GenBank/DDBJ databases">
        <authorList>
            <person name="Deng Y."/>
            <person name="Han X.-F."/>
            <person name="Zhang Y.-Q."/>
        </authorList>
    </citation>
    <scope>NUCLEOTIDE SEQUENCE</scope>
    <source>
        <strain evidence="1">CPCC 205763</strain>
    </source>
</reference>
<organism evidence="1 2">
    <name type="scientific">Herbiconiux aconitum</name>
    <dbReference type="NCBI Taxonomy" id="2970913"/>
    <lineage>
        <taxon>Bacteria</taxon>
        <taxon>Bacillati</taxon>
        <taxon>Actinomycetota</taxon>
        <taxon>Actinomycetes</taxon>
        <taxon>Micrococcales</taxon>
        <taxon>Microbacteriaceae</taxon>
        <taxon>Herbiconiux</taxon>
    </lineage>
</organism>
<dbReference type="EMBL" id="JANLCM010000002">
    <property type="protein sequence ID" value="MCS5720007.1"/>
    <property type="molecule type" value="Genomic_DNA"/>
</dbReference>
<accession>A0ABT2GUW5</accession>
<comment type="caution">
    <text evidence="1">The sequence shown here is derived from an EMBL/GenBank/DDBJ whole genome shotgun (WGS) entry which is preliminary data.</text>
</comment>
<name>A0ABT2GUW5_9MICO</name>
<evidence type="ECO:0000313" key="1">
    <source>
        <dbReference type="EMBL" id="MCS5720007.1"/>
    </source>
</evidence>
<evidence type="ECO:0000313" key="2">
    <source>
        <dbReference type="Proteomes" id="UP001165584"/>
    </source>
</evidence>
<gene>
    <name evidence="1" type="ORF">N1027_17890</name>
</gene>
<proteinExistence type="predicted"/>
<dbReference type="Gene3D" id="3.40.50.1010">
    <property type="entry name" value="5'-nuclease"/>
    <property type="match status" value="1"/>
</dbReference>
<dbReference type="Proteomes" id="UP001165584">
    <property type="component" value="Unassembled WGS sequence"/>
</dbReference>
<keyword evidence="2" id="KW-1185">Reference proteome</keyword>